<reference evidence="5" key="1">
    <citation type="submission" date="2021-01" db="EMBL/GenBank/DDBJ databases">
        <authorList>
            <person name="Zahm M."/>
            <person name="Roques C."/>
            <person name="Cabau C."/>
            <person name="Klopp C."/>
            <person name="Donnadieu C."/>
            <person name="Jouanno E."/>
            <person name="Lampietro C."/>
            <person name="Louis A."/>
            <person name="Herpin A."/>
            <person name="Echchiki A."/>
            <person name="Berthelot C."/>
            <person name="Parey E."/>
            <person name="Roest-Crollius H."/>
            <person name="Braasch I."/>
            <person name="Postlethwait J."/>
            <person name="Bobe J."/>
            <person name="Montfort J."/>
            <person name="Bouchez O."/>
            <person name="Begum T."/>
            <person name="Mejri S."/>
            <person name="Adams A."/>
            <person name="Chen W.-J."/>
            <person name="Guiguen Y."/>
        </authorList>
    </citation>
    <scope>NUCLEOTIDE SEQUENCE</scope>
    <source>
        <strain evidence="5">YG-15Mar2019-1</strain>
        <tissue evidence="5">Brain</tissue>
    </source>
</reference>
<dbReference type="PROSITE" id="PS00284">
    <property type="entry name" value="SERPIN"/>
    <property type="match status" value="1"/>
</dbReference>
<dbReference type="SUPFAM" id="SSF56574">
    <property type="entry name" value="Serpins"/>
    <property type="match status" value="1"/>
</dbReference>
<dbReference type="InterPro" id="IPR042185">
    <property type="entry name" value="Serpin_sf_2"/>
</dbReference>
<proteinExistence type="inferred from homology"/>
<evidence type="ECO:0000313" key="6">
    <source>
        <dbReference type="Proteomes" id="UP001046870"/>
    </source>
</evidence>
<dbReference type="SMART" id="SM00093">
    <property type="entry name" value="SERPIN"/>
    <property type="match status" value="1"/>
</dbReference>
<comment type="similarity">
    <text evidence="1">Belongs to the serpin family.</text>
</comment>
<feature type="compositionally biased region" description="Low complexity" evidence="2">
    <location>
        <begin position="53"/>
        <end position="63"/>
    </location>
</feature>
<dbReference type="PANTHER" id="PTHR11461:SF20">
    <property type="entry name" value="ALPHA-2-ANTIPLASMIN"/>
    <property type="match status" value="1"/>
</dbReference>
<dbReference type="InterPro" id="IPR000215">
    <property type="entry name" value="Serpin_fam"/>
</dbReference>
<feature type="region of interest" description="Disordered" evidence="2">
    <location>
        <begin position="468"/>
        <end position="500"/>
    </location>
</feature>
<dbReference type="InterPro" id="IPR023795">
    <property type="entry name" value="Serpin_CS"/>
</dbReference>
<comment type="caution">
    <text evidence="5">The sequence shown here is derived from an EMBL/GenBank/DDBJ whole genome shotgun (WGS) entry which is preliminary data.</text>
</comment>
<dbReference type="Gene3D" id="2.30.39.10">
    <property type="entry name" value="Alpha-1-antitrypsin, domain 1"/>
    <property type="match status" value="1"/>
</dbReference>
<dbReference type="Gene3D" id="3.30.497.10">
    <property type="entry name" value="Antithrombin, subunit I, domain 2"/>
    <property type="match status" value="1"/>
</dbReference>
<evidence type="ECO:0000259" key="4">
    <source>
        <dbReference type="SMART" id="SM00093"/>
    </source>
</evidence>
<dbReference type="GO" id="GO:0051918">
    <property type="term" value="P:negative regulation of fibrinolysis"/>
    <property type="evidence" value="ECO:0007669"/>
    <property type="project" value="InterPro"/>
</dbReference>
<evidence type="ECO:0000313" key="5">
    <source>
        <dbReference type="EMBL" id="KAG7470674.1"/>
    </source>
</evidence>
<feature type="region of interest" description="Disordered" evidence="2">
    <location>
        <begin position="84"/>
        <end position="109"/>
    </location>
</feature>
<dbReference type="InterPro" id="IPR042178">
    <property type="entry name" value="Serpin_sf_1"/>
</dbReference>
<dbReference type="PANTHER" id="PTHR11461">
    <property type="entry name" value="SERINE PROTEASE INHIBITOR, SERPIN"/>
    <property type="match status" value="1"/>
</dbReference>
<feature type="compositionally biased region" description="Basic and acidic residues" evidence="2">
    <location>
        <begin position="479"/>
        <end position="491"/>
    </location>
</feature>
<accession>A0A9D3PXS6</accession>
<evidence type="ECO:0000256" key="2">
    <source>
        <dbReference type="SAM" id="MobiDB-lite"/>
    </source>
</evidence>
<dbReference type="GO" id="GO:0004867">
    <property type="term" value="F:serine-type endopeptidase inhibitor activity"/>
    <property type="evidence" value="ECO:0007669"/>
    <property type="project" value="InterPro"/>
</dbReference>
<feature type="chain" id="PRO_5038735254" description="Serpin domain-containing protein" evidence="3">
    <location>
        <begin position="20"/>
        <end position="500"/>
    </location>
</feature>
<dbReference type="InterPro" id="IPR023796">
    <property type="entry name" value="Serpin_dom"/>
</dbReference>
<dbReference type="GO" id="GO:0005615">
    <property type="term" value="C:extracellular space"/>
    <property type="evidence" value="ECO:0007669"/>
    <property type="project" value="InterPro"/>
</dbReference>
<feature type="signal peptide" evidence="3">
    <location>
        <begin position="1"/>
        <end position="19"/>
    </location>
</feature>
<feature type="region of interest" description="Disordered" evidence="2">
    <location>
        <begin position="43"/>
        <end position="63"/>
    </location>
</feature>
<dbReference type="CDD" id="cd02053">
    <property type="entry name" value="serpinF2_A2AP"/>
    <property type="match status" value="1"/>
</dbReference>
<dbReference type="InterPro" id="IPR036186">
    <property type="entry name" value="Serpin_sf"/>
</dbReference>
<dbReference type="AlphaFoldDB" id="A0A9D3PXS6"/>
<dbReference type="EMBL" id="JAFDVH010000009">
    <property type="protein sequence ID" value="KAG7470674.1"/>
    <property type="molecule type" value="Genomic_DNA"/>
</dbReference>
<organism evidence="5 6">
    <name type="scientific">Megalops atlanticus</name>
    <name type="common">Tarpon</name>
    <name type="synonym">Clupea gigantea</name>
    <dbReference type="NCBI Taxonomy" id="7932"/>
    <lineage>
        <taxon>Eukaryota</taxon>
        <taxon>Metazoa</taxon>
        <taxon>Chordata</taxon>
        <taxon>Craniata</taxon>
        <taxon>Vertebrata</taxon>
        <taxon>Euteleostomi</taxon>
        <taxon>Actinopterygii</taxon>
        <taxon>Neopterygii</taxon>
        <taxon>Teleostei</taxon>
        <taxon>Elopiformes</taxon>
        <taxon>Megalopidae</taxon>
        <taxon>Megalops</taxon>
    </lineage>
</organism>
<evidence type="ECO:0000256" key="1">
    <source>
        <dbReference type="RuleBase" id="RU000411"/>
    </source>
</evidence>
<keyword evidence="3" id="KW-0732">Signal</keyword>
<feature type="domain" description="Serpin" evidence="4">
    <location>
        <begin position="124"/>
        <end position="463"/>
    </location>
</feature>
<dbReference type="Proteomes" id="UP001046870">
    <property type="component" value="Chromosome 9"/>
</dbReference>
<gene>
    <name evidence="5" type="ORF">MATL_G00116380</name>
</gene>
<dbReference type="Pfam" id="PF00079">
    <property type="entry name" value="Serpin"/>
    <property type="match status" value="1"/>
</dbReference>
<protein>
    <recommendedName>
        <fullName evidence="4">Serpin domain-containing protein</fullName>
    </recommendedName>
</protein>
<sequence>MDIHLLALLLFCLCSPGHTDNVLPEDTSVSPDKIHAGPLIPLIPSLPKEEPDTTVPPTTQTPPFVVPTHDSPDYFFRPTVPVCTTSPPQDDSSSTEEYGEGCGPEASSTKAKRAVGDAVMKLGLQLLETLRTSPEQPNVIVSPLSVSLALSQLALGAVNETEDLLLRSLHADTLPCYHKSLRSLLRHLRKSALQVATRMYLKPGFEVKSTFEHDSLRMYGSKPAPLAGVDEVNQWVENATKGRLTNFLSSLPPSVILMLINAVHFKGSWLSRFDPRFTSKDLFFIDDKHVVHVDMMLGPKYPLSLLIDSELEAQVARFPFKQHMSLLVVVPQSGHVNVSDIAAKFNTADLYARFPRERIMRVKLPKFKLEYSQELQESLTKLGLGEIFSGPNLAGIANGPLFVSSVQHKSSMEVNEEGAEAAAATAVIISRSNPTFTVNQPFFFALMDDTTQTPVFLGVITNPNPDAAAMDSFGSKGSPHHDKLGFSEKHAVRSHSHTPK</sequence>
<evidence type="ECO:0000256" key="3">
    <source>
        <dbReference type="SAM" id="SignalP"/>
    </source>
</evidence>
<dbReference type="OrthoDB" id="9947020at2759"/>
<dbReference type="InterPro" id="IPR033833">
    <property type="entry name" value="Alpha2AP_serpin_dom"/>
</dbReference>
<keyword evidence="6" id="KW-1185">Reference proteome</keyword>
<name>A0A9D3PXS6_MEGAT</name>